<dbReference type="CDD" id="cd16279">
    <property type="entry name" value="metallo-hydrolase-like_MBL-fold"/>
    <property type="match status" value="1"/>
</dbReference>
<dbReference type="InterPro" id="IPR001279">
    <property type="entry name" value="Metallo-B-lactamas"/>
</dbReference>
<comment type="caution">
    <text evidence="2">The sequence shown here is derived from an EMBL/GenBank/DDBJ whole genome shotgun (WGS) entry which is preliminary data.</text>
</comment>
<dbReference type="AlphaFoldDB" id="A0A847SD16"/>
<dbReference type="Pfam" id="PF12706">
    <property type="entry name" value="Lactamase_B_2"/>
    <property type="match status" value="1"/>
</dbReference>
<accession>A0A847SD16</accession>
<proteinExistence type="predicted"/>
<feature type="domain" description="Metallo-beta-lactamase" evidence="1">
    <location>
        <begin position="35"/>
        <end position="214"/>
    </location>
</feature>
<dbReference type="EMBL" id="JABAIM010000002">
    <property type="protein sequence ID" value="NLR75356.1"/>
    <property type="molecule type" value="Genomic_DNA"/>
</dbReference>
<gene>
    <name evidence="2" type="ORF">HF682_09315</name>
</gene>
<protein>
    <submittedName>
        <fullName evidence="2">MBL fold metallo-hydrolase</fullName>
    </submittedName>
</protein>
<organism evidence="2 3">
    <name type="scientific">Leeia aquatica</name>
    <dbReference type="NCBI Taxonomy" id="2725557"/>
    <lineage>
        <taxon>Bacteria</taxon>
        <taxon>Pseudomonadati</taxon>
        <taxon>Pseudomonadota</taxon>
        <taxon>Betaproteobacteria</taxon>
        <taxon>Neisseriales</taxon>
        <taxon>Leeiaceae</taxon>
        <taxon>Leeia</taxon>
    </lineage>
</organism>
<dbReference type="SMART" id="SM00849">
    <property type="entry name" value="Lactamase_B"/>
    <property type="match status" value="1"/>
</dbReference>
<sequence length="254" mass="28375">MTSVLVLGAGSSAGTPVVACTCPVCTEAHPRNLRSRASCLIEHQGVQLLVDTGPDMRTQMLREKVSRVDAVLYTHPHADHLNGIDDLRAFCFRQQQAIPVYGNPFTMRNIEERFGYVTLPPTAHWERPVLTLNPVEAPFTVQGVTVTPIPLLHGNWPILGYRVGKVAWLTDVSTIPESSWPLLEGLELLFLDCLRQRPHHTHMSLDEAMVAASRIQAQQTWFIHMTHDIDANALRTQLPDGMDFAWDGLRLTTS</sequence>
<dbReference type="InterPro" id="IPR036866">
    <property type="entry name" value="RibonucZ/Hydroxyglut_hydro"/>
</dbReference>
<dbReference type="Gene3D" id="3.60.15.10">
    <property type="entry name" value="Ribonuclease Z/Hydroxyacylglutathione hydrolase-like"/>
    <property type="match status" value="1"/>
</dbReference>
<dbReference type="SUPFAM" id="SSF56281">
    <property type="entry name" value="Metallo-hydrolase/oxidoreductase"/>
    <property type="match status" value="1"/>
</dbReference>
<reference evidence="2 3" key="1">
    <citation type="submission" date="2020-04" db="EMBL/GenBank/DDBJ databases">
        <title>Draft genome of Leeia sp. IMCC25680.</title>
        <authorList>
            <person name="Song J."/>
            <person name="Cho J.-C."/>
        </authorList>
    </citation>
    <scope>NUCLEOTIDE SEQUENCE [LARGE SCALE GENOMIC DNA]</scope>
    <source>
        <strain evidence="2 3">IMCC25680</strain>
    </source>
</reference>
<evidence type="ECO:0000259" key="1">
    <source>
        <dbReference type="SMART" id="SM00849"/>
    </source>
</evidence>
<keyword evidence="2" id="KW-0378">Hydrolase</keyword>
<name>A0A847SD16_9NEIS</name>
<dbReference type="PANTHER" id="PTHR42663">
    <property type="entry name" value="HYDROLASE C777.06C-RELATED-RELATED"/>
    <property type="match status" value="1"/>
</dbReference>
<dbReference type="RefSeq" id="WP_168877029.1">
    <property type="nucleotide sequence ID" value="NZ_JABAIM010000002.1"/>
</dbReference>
<dbReference type="GO" id="GO:0016787">
    <property type="term" value="F:hydrolase activity"/>
    <property type="evidence" value="ECO:0007669"/>
    <property type="project" value="UniProtKB-KW"/>
</dbReference>
<dbReference type="Proteomes" id="UP000587991">
    <property type="component" value="Unassembled WGS sequence"/>
</dbReference>
<keyword evidence="3" id="KW-1185">Reference proteome</keyword>
<dbReference type="PANTHER" id="PTHR42663:SF6">
    <property type="entry name" value="HYDROLASE C777.06C-RELATED"/>
    <property type="match status" value="1"/>
</dbReference>
<evidence type="ECO:0000313" key="2">
    <source>
        <dbReference type="EMBL" id="NLR75356.1"/>
    </source>
</evidence>
<evidence type="ECO:0000313" key="3">
    <source>
        <dbReference type="Proteomes" id="UP000587991"/>
    </source>
</evidence>